<dbReference type="AlphaFoldDB" id="A0A4R9LXU0"/>
<dbReference type="Proteomes" id="UP000298058">
    <property type="component" value="Unassembled WGS sequence"/>
</dbReference>
<evidence type="ECO:0000256" key="4">
    <source>
        <dbReference type="ARBA" id="ARBA00023014"/>
    </source>
</evidence>
<dbReference type="EMBL" id="RQHW01000047">
    <property type="protein sequence ID" value="TGN18391.1"/>
    <property type="molecule type" value="Genomic_DNA"/>
</dbReference>
<keyword evidence="2" id="KW-0479">Metal-binding</keyword>
<evidence type="ECO:0000256" key="3">
    <source>
        <dbReference type="ARBA" id="ARBA00023004"/>
    </source>
</evidence>
<protein>
    <submittedName>
        <fullName evidence="6">Non-heme iron oxygenase ferredoxin subunit</fullName>
    </submittedName>
</protein>
<dbReference type="GO" id="GO:0046872">
    <property type="term" value="F:metal ion binding"/>
    <property type="evidence" value="ECO:0007669"/>
    <property type="project" value="UniProtKB-KW"/>
</dbReference>
<accession>A0A4R9LXU0</accession>
<dbReference type="InterPro" id="IPR017941">
    <property type="entry name" value="Rieske_2Fe-2S"/>
</dbReference>
<proteinExistence type="predicted"/>
<keyword evidence="7" id="KW-1185">Reference proteome</keyword>
<dbReference type="Pfam" id="PF00355">
    <property type="entry name" value="Rieske"/>
    <property type="match status" value="1"/>
</dbReference>
<gene>
    <name evidence="6" type="ORF">EHS15_13405</name>
</gene>
<evidence type="ECO:0000256" key="2">
    <source>
        <dbReference type="ARBA" id="ARBA00022723"/>
    </source>
</evidence>
<dbReference type="Gene3D" id="2.102.10.10">
    <property type="entry name" value="Rieske [2Fe-2S] iron-sulphur domain"/>
    <property type="match status" value="1"/>
</dbReference>
<keyword evidence="1" id="KW-0001">2Fe-2S</keyword>
<keyword evidence="3" id="KW-0408">Iron</keyword>
<dbReference type="InterPro" id="IPR036922">
    <property type="entry name" value="Rieske_2Fe-2S_sf"/>
</dbReference>
<feature type="domain" description="Rieske" evidence="5">
    <location>
        <begin position="4"/>
        <end position="99"/>
    </location>
</feature>
<sequence>MSYRRLISANEVKEGEIKVVDTRYCRVALTKVGNDYLAFEDQCTHDGEEISCGTLEGEVITCPRHFAKFNIRTGEVLERPATEPLPVFKTRVVEENLEVDLED</sequence>
<dbReference type="RefSeq" id="WP_135761075.1">
    <property type="nucleotide sequence ID" value="NZ_RQHW01000047.1"/>
</dbReference>
<evidence type="ECO:0000259" key="5">
    <source>
        <dbReference type="PROSITE" id="PS51296"/>
    </source>
</evidence>
<evidence type="ECO:0000313" key="6">
    <source>
        <dbReference type="EMBL" id="TGN18391.1"/>
    </source>
</evidence>
<dbReference type="GO" id="GO:0051537">
    <property type="term" value="F:2 iron, 2 sulfur cluster binding"/>
    <property type="evidence" value="ECO:0007669"/>
    <property type="project" value="UniProtKB-KW"/>
</dbReference>
<organism evidence="6 7">
    <name type="scientific">Leptospira idonii</name>
    <dbReference type="NCBI Taxonomy" id="1193500"/>
    <lineage>
        <taxon>Bacteria</taxon>
        <taxon>Pseudomonadati</taxon>
        <taxon>Spirochaetota</taxon>
        <taxon>Spirochaetia</taxon>
        <taxon>Leptospirales</taxon>
        <taxon>Leptospiraceae</taxon>
        <taxon>Leptospira</taxon>
    </lineage>
</organism>
<dbReference type="PANTHER" id="PTHR21496:SF23">
    <property type="entry name" value="3-PHENYLPROPIONATE_CINNAMIC ACID DIOXYGENASE FERREDOXIN SUBUNIT"/>
    <property type="match status" value="1"/>
</dbReference>
<keyword evidence="4" id="KW-0411">Iron-sulfur</keyword>
<dbReference type="OrthoDB" id="9800776at2"/>
<comment type="caution">
    <text evidence="6">The sequence shown here is derived from an EMBL/GenBank/DDBJ whole genome shotgun (WGS) entry which is preliminary data.</text>
</comment>
<reference evidence="6" key="1">
    <citation type="journal article" date="2019" name="PLoS Negl. Trop. Dis.">
        <title>Revisiting the worldwide diversity of Leptospira species in the environment.</title>
        <authorList>
            <person name="Vincent A.T."/>
            <person name="Schiettekatte O."/>
            <person name="Bourhy P."/>
            <person name="Veyrier F.J."/>
            <person name="Picardeau M."/>
        </authorList>
    </citation>
    <scope>NUCLEOTIDE SEQUENCE [LARGE SCALE GENOMIC DNA]</scope>
    <source>
        <strain evidence="6">201300427</strain>
    </source>
</reference>
<dbReference type="PROSITE" id="PS51296">
    <property type="entry name" value="RIESKE"/>
    <property type="match status" value="1"/>
</dbReference>
<name>A0A4R9LXU0_9LEPT</name>
<evidence type="ECO:0000313" key="7">
    <source>
        <dbReference type="Proteomes" id="UP000298058"/>
    </source>
</evidence>
<dbReference type="SUPFAM" id="SSF50022">
    <property type="entry name" value="ISP domain"/>
    <property type="match status" value="1"/>
</dbReference>
<dbReference type="PANTHER" id="PTHR21496">
    <property type="entry name" value="FERREDOXIN-RELATED"/>
    <property type="match status" value="1"/>
</dbReference>
<evidence type="ECO:0000256" key="1">
    <source>
        <dbReference type="ARBA" id="ARBA00022714"/>
    </source>
</evidence>